<evidence type="ECO:0000313" key="4">
    <source>
        <dbReference type="Proteomes" id="UP001320544"/>
    </source>
</evidence>
<dbReference type="InterPro" id="IPR004964">
    <property type="entry name" value="PhzA_PhzB"/>
</dbReference>
<dbReference type="Pfam" id="PF03284">
    <property type="entry name" value="PHZA_PHZB"/>
    <property type="match status" value="1"/>
</dbReference>
<keyword evidence="2" id="KW-0045">Antibiotic biosynthesis</keyword>
<accession>A0ABM7WG57</accession>
<reference evidence="3 4" key="1">
    <citation type="submission" date="2022-01" db="EMBL/GenBank/DDBJ databases">
        <title>Novel bile acid biosynthetic pathways are enriched in the microbiome of centenarians.</title>
        <authorList>
            <person name="Sato Y."/>
            <person name="Atarashi K."/>
            <person name="Plichta R.D."/>
            <person name="Arai Y."/>
            <person name="Sasajima S."/>
            <person name="Kearney M.S."/>
            <person name="Suda W."/>
            <person name="Takeshita K."/>
            <person name="Sasaki T."/>
            <person name="Okamoto S."/>
            <person name="Skelly N.A."/>
            <person name="Okamura Y."/>
            <person name="Vlamakis H."/>
            <person name="Li Y."/>
            <person name="Tanoue T."/>
            <person name="Takei H."/>
            <person name="Nittono H."/>
            <person name="Narushima S."/>
            <person name="Irie J."/>
            <person name="Itoh H."/>
            <person name="Moriya K."/>
            <person name="Sugiura Y."/>
            <person name="Suematsu M."/>
            <person name="Moritoki N."/>
            <person name="Shibata S."/>
            <person name="Littman R.D."/>
            <person name="Fischbach A.M."/>
            <person name="Uwamino Y."/>
            <person name="Inoue T."/>
            <person name="Honda A."/>
            <person name="Hattori M."/>
            <person name="Murai T."/>
            <person name="Xavier J.R."/>
            <person name="Hirose N."/>
            <person name="Honda K."/>
        </authorList>
    </citation>
    <scope>NUCLEOTIDE SEQUENCE [LARGE SCALE GENOMIC DNA]</scope>
    <source>
        <strain evidence="3 4">CE91-St30</strain>
    </source>
</reference>
<evidence type="ECO:0000256" key="1">
    <source>
        <dbReference type="ARBA" id="ARBA00009377"/>
    </source>
</evidence>
<name>A0ABM7WG57_9ACTN</name>
<gene>
    <name evidence="3" type="ORF">CE91St30_05580</name>
</gene>
<sequence length="120" mass="13949">MACWNQTDDTLFSVPLYFGGESLIVEGYDAIYEQERLNVEHYSTWAFNIVESFECVDPNQYWFKVKGEGILSAGDDDTPITLDPMILFFEMKDGKIQVWEEYFNPLSIYVQSGITLPEMY</sequence>
<organism evidence="3 4">
    <name type="scientific">Raoultibacter timonensis</name>
    <dbReference type="NCBI Taxonomy" id="1907662"/>
    <lineage>
        <taxon>Bacteria</taxon>
        <taxon>Bacillati</taxon>
        <taxon>Actinomycetota</taxon>
        <taxon>Coriobacteriia</taxon>
        <taxon>Eggerthellales</taxon>
        <taxon>Eggerthellaceae</taxon>
        <taxon>Raoultibacter</taxon>
    </lineage>
</organism>
<evidence type="ECO:0000256" key="2">
    <source>
        <dbReference type="ARBA" id="ARBA00023194"/>
    </source>
</evidence>
<dbReference type="InterPro" id="IPR032710">
    <property type="entry name" value="NTF2-like_dom_sf"/>
</dbReference>
<proteinExistence type="inferred from homology"/>
<protein>
    <recommendedName>
        <fullName evidence="5">SnoaL-like domain-containing protein</fullName>
    </recommendedName>
</protein>
<dbReference type="SUPFAM" id="SSF54427">
    <property type="entry name" value="NTF2-like"/>
    <property type="match status" value="1"/>
</dbReference>
<evidence type="ECO:0000313" key="3">
    <source>
        <dbReference type="EMBL" id="BDE95225.1"/>
    </source>
</evidence>
<dbReference type="EMBL" id="AP025564">
    <property type="protein sequence ID" value="BDE95225.1"/>
    <property type="molecule type" value="Genomic_DNA"/>
</dbReference>
<evidence type="ECO:0008006" key="5">
    <source>
        <dbReference type="Google" id="ProtNLM"/>
    </source>
</evidence>
<dbReference type="Proteomes" id="UP001320544">
    <property type="component" value="Chromosome"/>
</dbReference>
<keyword evidence="4" id="KW-1185">Reference proteome</keyword>
<dbReference type="Gene3D" id="3.10.450.50">
    <property type="match status" value="1"/>
</dbReference>
<comment type="similarity">
    <text evidence="1">Belongs to the PhzA/PhzB family.</text>
</comment>